<evidence type="ECO:0000256" key="1">
    <source>
        <dbReference type="ARBA" id="ARBA00022722"/>
    </source>
</evidence>
<dbReference type="GO" id="GO:0016787">
    <property type="term" value="F:hydrolase activity"/>
    <property type="evidence" value="ECO:0007669"/>
    <property type="project" value="UniProtKB-KW"/>
</dbReference>
<dbReference type="GO" id="GO:0004518">
    <property type="term" value="F:nuclease activity"/>
    <property type="evidence" value="ECO:0007669"/>
    <property type="project" value="UniProtKB-KW"/>
</dbReference>
<comment type="caution">
    <text evidence="6">The sequence shown here is derived from an EMBL/GenBank/DDBJ whole genome shotgun (WGS) entry which is preliminary data.</text>
</comment>
<gene>
    <name evidence="6" type="ORF">GJG86_15075</name>
</gene>
<keyword evidence="4" id="KW-0460">Magnesium</keyword>
<protein>
    <submittedName>
        <fullName evidence="6">PIN domain-containing protein</fullName>
    </submittedName>
</protein>
<evidence type="ECO:0000313" key="7">
    <source>
        <dbReference type="Proteomes" id="UP000438093"/>
    </source>
</evidence>
<evidence type="ECO:0000256" key="2">
    <source>
        <dbReference type="ARBA" id="ARBA00022723"/>
    </source>
</evidence>
<evidence type="ECO:0000313" key="6">
    <source>
        <dbReference type="EMBL" id="MRX83802.1"/>
    </source>
</evidence>
<keyword evidence="3" id="KW-0378">Hydrolase</keyword>
<keyword evidence="2" id="KW-0479">Metal-binding</keyword>
<dbReference type="Pfam" id="PF13470">
    <property type="entry name" value="PIN_3"/>
    <property type="match status" value="1"/>
</dbReference>
<organism evidence="6 7">
    <name type="scientific">Eggerthella guodeyinii</name>
    <dbReference type="NCBI Taxonomy" id="2690837"/>
    <lineage>
        <taxon>Bacteria</taxon>
        <taxon>Bacillati</taxon>
        <taxon>Actinomycetota</taxon>
        <taxon>Coriobacteriia</taxon>
        <taxon>Eggerthellales</taxon>
        <taxon>Eggerthellaceae</taxon>
        <taxon>Eggerthella</taxon>
    </lineage>
</organism>
<dbReference type="SUPFAM" id="SSF88723">
    <property type="entry name" value="PIN domain-like"/>
    <property type="match status" value="1"/>
</dbReference>
<feature type="domain" description="PIN" evidence="5">
    <location>
        <begin position="17"/>
        <end position="132"/>
    </location>
</feature>
<dbReference type="AlphaFoldDB" id="A0A6N7RS19"/>
<accession>A0A6N7RS19</accession>
<proteinExistence type="predicted"/>
<dbReference type="InterPro" id="IPR002716">
    <property type="entry name" value="PIN_dom"/>
</dbReference>
<evidence type="ECO:0000259" key="5">
    <source>
        <dbReference type="Pfam" id="PF13470"/>
    </source>
</evidence>
<reference evidence="7" key="1">
    <citation type="submission" date="2019-08" db="EMBL/GenBank/DDBJ databases">
        <title>Arthrobacter sp. nov., isolated from plateau pika and Tibetan wild ass.</title>
        <authorList>
            <person name="Ge Y."/>
        </authorList>
    </citation>
    <scope>NUCLEOTIDE SEQUENCE [LARGE SCALE GENOMIC DNA]</scope>
    <source>
        <strain evidence="7">HF-4214</strain>
    </source>
</reference>
<dbReference type="Proteomes" id="UP000438093">
    <property type="component" value="Unassembled WGS sequence"/>
</dbReference>
<name>A0A6N7RS19_9ACTN</name>
<dbReference type="Gene3D" id="3.40.50.1010">
    <property type="entry name" value="5'-nuclease"/>
    <property type="match status" value="1"/>
</dbReference>
<keyword evidence="1" id="KW-0540">Nuclease</keyword>
<dbReference type="InterPro" id="IPR029060">
    <property type="entry name" value="PIN-like_dom_sf"/>
</dbReference>
<evidence type="ECO:0000256" key="3">
    <source>
        <dbReference type="ARBA" id="ARBA00022801"/>
    </source>
</evidence>
<sequence length="163" mass="18222">MARSSRMENPPGRSLMKVLFDANVIIDIWGKTEDFAFSFEAMDVAIVREFELCITASMTPSIVYLLSARKLMSRKDAREAFGNLASLVEILDVGTSDCLRAQSEFEGDYEDDLIACSAKRNGVDVIVTRNKRDFVQSPVPALTPEEFVSAYKPADMEYGLVEF</sequence>
<dbReference type="GO" id="GO:0046872">
    <property type="term" value="F:metal ion binding"/>
    <property type="evidence" value="ECO:0007669"/>
    <property type="project" value="UniProtKB-KW"/>
</dbReference>
<evidence type="ECO:0000256" key="4">
    <source>
        <dbReference type="ARBA" id="ARBA00022842"/>
    </source>
</evidence>
<keyword evidence="7" id="KW-1185">Reference proteome</keyword>
<dbReference type="EMBL" id="VTFY01000016">
    <property type="protein sequence ID" value="MRX83802.1"/>
    <property type="molecule type" value="Genomic_DNA"/>
</dbReference>